<dbReference type="InterPro" id="IPR032675">
    <property type="entry name" value="LRR_dom_sf"/>
</dbReference>
<dbReference type="PROSITE" id="PS51996">
    <property type="entry name" value="TR_MART"/>
    <property type="match status" value="1"/>
</dbReference>
<keyword evidence="7" id="KW-0206">Cytoskeleton</keyword>
<gene>
    <name evidence="11" type="ORF">GPM918_LOCUS32761</name>
    <name evidence="12" type="ORF">SRO942_LOCUS33435</name>
</gene>
<comment type="caution">
    <text evidence="11">The sequence shown here is derived from an EMBL/GenBank/DDBJ whole genome shotgun (WGS) entry which is preliminary data.</text>
</comment>
<evidence type="ECO:0000256" key="6">
    <source>
        <dbReference type="ARBA" id="ARBA00022695"/>
    </source>
</evidence>
<keyword evidence="4 9" id="KW-0328">Glycosyltransferase</keyword>
<evidence type="ECO:0000256" key="8">
    <source>
        <dbReference type="ARBA" id="ARBA00047597"/>
    </source>
</evidence>
<evidence type="ECO:0000256" key="9">
    <source>
        <dbReference type="RuleBase" id="RU361228"/>
    </source>
</evidence>
<keyword evidence="5 9" id="KW-0808">Transferase</keyword>
<dbReference type="SUPFAM" id="SSF52047">
    <property type="entry name" value="RNI-like"/>
    <property type="match status" value="2"/>
</dbReference>
<accession>A0A815K9I1</accession>
<dbReference type="EMBL" id="CAJOBC010082361">
    <property type="protein sequence ID" value="CAF4284961.1"/>
    <property type="molecule type" value="Genomic_DNA"/>
</dbReference>
<dbReference type="GO" id="GO:0005856">
    <property type="term" value="C:cytoskeleton"/>
    <property type="evidence" value="ECO:0007669"/>
    <property type="project" value="UniProtKB-SubCell"/>
</dbReference>
<dbReference type="Proteomes" id="UP000681722">
    <property type="component" value="Unassembled WGS sequence"/>
</dbReference>
<organism evidence="11 13">
    <name type="scientific">Didymodactylos carnosus</name>
    <dbReference type="NCBI Taxonomy" id="1234261"/>
    <lineage>
        <taxon>Eukaryota</taxon>
        <taxon>Metazoa</taxon>
        <taxon>Spiralia</taxon>
        <taxon>Gnathifera</taxon>
        <taxon>Rotifera</taxon>
        <taxon>Eurotatoria</taxon>
        <taxon>Bdelloidea</taxon>
        <taxon>Philodinida</taxon>
        <taxon>Philodinidae</taxon>
        <taxon>Didymodactylos</taxon>
    </lineage>
</organism>
<evidence type="ECO:0000256" key="4">
    <source>
        <dbReference type="ARBA" id="ARBA00022676"/>
    </source>
</evidence>
<proteinExistence type="inferred from homology"/>
<dbReference type="GO" id="GO:0106274">
    <property type="term" value="F:NAD+-protein-arginine ADP-ribosyltransferase activity"/>
    <property type="evidence" value="ECO:0007669"/>
    <property type="project" value="UniProtKB-EC"/>
</dbReference>
<evidence type="ECO:0000313" key="13">
    <source>
        <dbReference type="Proteomes" id="UP000663829"/>
    </source>
</evidence>
<evidence type="ECO:0000256" key="7">
    <source>
        <dbReference type="ARBA" id="ARBA00023212"/>
    </source>
</evidence>
<dbReference type="EC" id="2.4.2.31" evidence="9"/>
<evidence type="ECO:0000256" key="2">
    <source>
        <dbReference type="ARBA" id="ARBA00009558"/>
    </source>
</evidence>
<dbReference type="Pfam" id="PF01129">
    <property type="entry name" value="ART"/>
    <property type="match status" value="1"/>
</dbReference>
<dbReference type="GO" id="GO:0016779">
    <property type="term" value="F:nucleotidyltransferase activity"/>
    <property type="evidence" value="ECO:0007669"/>
    <property type="project" value="UniProtKB-KW"/>
</dbReference>
<dbReference type="Gene3D" id="3.80.10.10">
    <property type="entry name" value="Ribonuclease Inhibitor"/>
    <property type="match status" value="4"/>
</dbReference>
<dbReference type="InterPro" id="IPR037197">
    <property type="entry name" value="WWE_dom_sf"/>
</dbReference>
<keyword evidence="9" id="KW-0521">NADP</keyword>
<comment type="similarity">
    <text evidence="2 9">Belongs to the Arg-specific ADP-ribosyltransferase family.</text>
</comment>
<dbReference type="PANTHER" id="PTHR24107:SF2">
    <property type="entry name" value="NLR FAMILY CARD DOMAIN CONTAINING 3"/>
    <property type="match status" value="1"/>
</dbReference>
<dbReference type="Gene3D" id="3.30.720.50">
    <property type="match status" value="1"/>
</dbReference>
<dbReference type="OrthoDB" id="4540492at2759"/>
<sequence length="735" mass="83664">MKLFQHREAQWYWKSRPNTSSINEEEEWTRYSDIESEIIEEEFDKNPNAALVELDDSWIDLKNSISISKRDNNTQLQIKRIPINNNETLHLRKERFFAPLESDKPFNEWTSGGYWFIHQWRQKQNRDNFSYRNIVEQAATGILIEGHQLNKQCEAKKIVEKLREVQNNDEVDIHECCITLYTMQSFLYTLVNKILRENDKTKIDTLGPYCYFLYYSWYKIDKRTTIEVYRGAELKPHMIEYYKKAIGTKKCWFGFTSTSKNRRKAQDFGNTLFIVDISFLSGLDISQYSNFPQEEEVLFPAGTKFQINHVEYDEQQNKHNIYIKLLAKNNILQQQLDNIDSMTTMNMEKSDFDDIDIEILSQRIKNNQTVTTLNLTHNPSSNVYDSQTSGAEALADALKVNQTLTTLNLNSNQISDKGAEALADALKVNQTLTTLDLPWNEISVKGAEALSDALKVNRTLTTLNCQRNQISEQGARALADAIKVNRTLITLNLSDNEISDKGTEALGDALKVNRTLTTLNLSYNPISDQGGEPLADALKLNRSLTTLDLIHNQISDKGAERVADALKLNRTLMTLRLLGNQISDKGAEALADALKVNRTLTDLYLFQNQISDKGAEALVHALEFNQTLTTRNLSQNQISNKETEAVANALKVNRTLTILDLHNNQISDKGTEALADSLKVNQTLTTLDLHNNQISAKGAERLADALKVNRTLITLNLSYNKISDKGTESQSNQNQ</sequence>
<dbReference type="Pfam" id="PF02825">
    <property type="entry name" value="WWE"/>
    <property type="match status" value="1"/>
</dbReference>
<feature type="domain" description="WWE" evidence="10">
    <location>
        <begin position="1"/>
        <end position="80"/>
    </location>
</feature>
<dbReference type="InterPro" id="IPR000768">
    <property type="entry name" value="ART"/>
</dbReference>
<evidence type="ECO:0000313" key="11">
    <source>
        <dbReference type="EMBL" id="CAF1390353.1"/>
    </source>
</evidence>
<evidence type="ECO:0000256" key="5">
    <source>
        <dbReference type="ARBA" id="ARBA00022679"/>
    </source>
</evidence>
<evidence type="ECO:0000256" key="1">
    <source>
        <dbReference type="ARBA" id="ARBA00004245"/>
    </source>
</evidence>
<dbReference type="SUPFAM" id="SSF56399">
    <property type="entry name" value="ADP-ribosylation"/>
    <property type="match status" value="1"/>
</dbReference>
<comment type="catalytic activity">
    <reaction evidence="8 9">
        <text>L-arginyl-[protein] + NAD(+) = N(omega)-(ADP-D-ribosyl)-L-arginyl-[protein] + nicotinamide + H(+)</text>
        <dbReference type="Rhea" id="RHEA:19149"/>
        <dbReference type="Rhea" id="RHEA-COMP:10532"/>
        <dbReference type="Rhea" id="RHEA-COMP:15087"/>
        <dbReference type="ChEBI" id="CHEBI:15378"/>
        <dbReference type="ChEBI" id="CHEBI:17154"/>
        <dbReference type="ChEBI" id="CHEBI:29965"/>
        <dbReference type="ChEBI" id="CHEBI:57540"/>
        <dbReference type="ChEBI" id="CHEBI:142554"/>
        <dbReference type="EC" id="2.4.2.31"/>
    </reaction>
</comment>
<dbReference type="AlphaFoldDB" id="A0A815K9I1"/>
<dbReference type="SUPFAM" id="SSF117839">
    <property type="entry name" value="WWE domain"/>
    <property type="match status" value="1"/>
</dbReference>
<reference evidence="11" key="1">
    <citation type="submission" date="2021-02" db="EMBL/GenBank/DDBJ databases">
        <authorList>
            <person name="Nowell W R."/>
        </authorList>
    </citation>
    <scope>NUCLEOTIDE SEQUENCE</scope>
</reference>
<dbReference type="PROSITE" id="PS50918">
    <property type="entry name" value="WWE"/>
    <property type="match status" value="1"/>
</dbReference>
<dbReference type="InterPro" id="IPR052410">
    <property type="entry name" value="DRC5"/>
</dbReference>
<name>A0A815K9I1_9BILA</name>
<evidence type="ECO:0000256" key="3">
    <source>
        <dbReference type="ARBA" id="ARBA00022490"/>
    </source>
</evidence>
<keyword evidence="3" id="KW-0963">Cytoplasm</keyword>
<dbReference type="EMBL" id="CAJNOQ010016954">
    <property type="protein sequence ID" value="CAF1390353.1"/>
    <property type="molecule type" value="Genomic_DNA"/>
</dbReference>
<dbReference type="InterPro" id="IPR001611">
    <property type="entry name" value="Leu-rich_rpt"/>
</dbReference>
<protein>
    <recommendedName>
        <fullName evidence="9">NAD(P)(+)--arginine ADP-ribosyltransferase</fullName>
        <ecNumber evidence="9">2.4.2.31</ecNumber>
    </recommendedName>
    <alternativeName>
        <fullName evidence="9">Mono(ADP-ribosyl)transferase</fullName>
    </alternativeName>
</protein>
<dbReference type="Pfam" id="PF13516">
    <property type="entry name" value="LRR_6"/>
    <property type="match status" value="11"/>
</dbReference>
<evidence type="ECO:0000259" key="10">
    <source>
        <dbReference type="PROSITE" id="PS50918"/>
    </source>
</evidence>
<dbReference type="InterPro" id="IPR004170">
    <property type="entry name" value="WWE_dom"/>
</dbReference>
<dbReference type="Gene3D" id="3.90.176.10">
    <property type="entry name" value="Toxin ADP-ribosyltransferase, Chain A, domain 1"/>
    <property type="match status" value="1"/>
</dbReference>
<dbReference type="Proteomes" id="UP000663829">
    <property type="component" value="Unassembled WGS sequence"/>
</dbReference>
<dbReference type="SMART" id="SM00368">
    <property type="entry name" value="LRR_RI"/>
    <property type="match status" value="12"/>
</dbReference>
<comment type="subcellular location">
    <subcellularLocation>
        <location evidence="1">Cytoplasm</location>
        <location evidence="1">Cytoskeleton</location>
    </subcellularLocation>
</comment>
<dbReference type="CDD" id="cd00116">
    <property type="entry name" value="LRR_RI"/>
    <property type="match status" value="1"/>
</dbReference>
<keyword evidence="9" id="KW-0520">NAD</keyword>
<feature type="non-terminal residue" evidence="11">
    <location>
        <position position="1"/>
    </location>
</feature>
<keyword evidence="6" id="KW-0548">Nucleotidyltransferase</keyword>
<evidence type="ECO:0000313" key="12">
    <source>
        <dbReference type="EMBL" id="CAF4284961.1"/>
    </source>
</evidence>
<keyword evidence="13" id="KW-1185">Reference proteome</keyword>
<dbReference type="PANTHER" id="PTHR24107">
    <property type="entry name" value="YNEIN REGULATORY COMPLEX SUBUNIT 5"/>
    <property type="match status" value="1"/>
</dbReference>